<evidence type="ECO:0000313" key="3">
    <source>
        <dbReference type="Proteomes" id="UP001321786"/>
    </source>
</evidence>
<dbReference type="EMBL" id="AP028654">
    <property type="protein sequence ID" value="BEP29210.1"/>
    <property type="molecule type" value="Genomic_DNA"/>
</dbReference>
<keyword evidence="3" id="KW-1185">Reference proteome</keyword>
<name>A0AAU9EVT8_9FIRM</name>
<dbReference type="Proteomes" id="UP001321786">
    <property type="component" value="Chromosome"/>
</dbReference>
<keyword evidence="1" id="KW-0472">Membrane</keyword>
<evidence type="ECO:0008006" key="4">
    <source>
        <dbReference type="Google" id="ProtNLM"/>
    </source>
</evidence>
<feature type="transmembrane region" description="Helical" evidence="1">
    <location>
        <begin position="46"/>
        <end position="64"/>
    </location>
</feature>
<evidence type="ECO:0000313" key="2">
    <source>
        <dbReference type="EMBL" id="BEP29210.1"/>
    </source>
</evidence>
<organism evidence="2 3">
    <name type="scientific">Helicovermis profundi</name>
    <dbReference type="NCBI Taxonomy" id="3065157"/>
    <lineage>
        <taxon>Bacteria</taxon>
        <taxon>Bacillati</taxon>
        <taxon>Bacillota</taxon>
        <taxon>Clostridia</taxon>
        <taxon>Helicovermis</taxon>
    </lineage>
</organism>
<sequence>MKIWATLAIVYAALVVIIAVTKPEKIWNMKKIELFKKILGDKGTEIFFYIWALIFLVLGVWLFTK</sequence>
<reference evidence="2 3" key="1">
    <citation type="submission" date="2023-08" db="EMBL/GenBank/DDBJ databases">
        <title>Helicovermis profunda gen. nov., sp. nov., a novel mesophilic, fermentative bacterium within the Bacillota from a deep-sea hydrothermal vent chimney.</title>
        <authorList>
            <person name="Miyazaki U."/>
            <person name="Mizutani D."/>
            <person name="Hashimoto Y."/>
            <person name="Tame A."/>
            <person name="Sawayama S."/>
            <person name="Miyazaki J."/>
            <person name="Takai K."/>
            <person name="Nakagawa S."/>
        </authorList>
    </citation>
    <scope>NUCLEOTIDE SEQUENCE [LARGE SCALE GENOMIC DNA]</scope>
    <source>
        <strain evidence="2 3">S502</strain>
    </source>
</reference>
<protein>
    <recommendedName>
        <fullName evidence="4">Protein-export membrane protein SecG</fullName>
    </recommendedName>
</protein>
<dbReference type="KEGG" id="hprf:HLPR_15410"/>
<dbReference type="AlphaFoldDB" id="A0AAU9EVT8"/>
<accession>A0AAU9EVT8</accession>
<gene>
    <name evidence="2" type="ORF">HLPR_15410</name>
</gene>
<keyword evidence="1" id="KW-0812">Transmembrane</keyword>
<keyword evidence="1" id="KW-1133">Transmembrane helix</keyword>
<evidence type="ECO:0000256" key="1">
    <source>
        <dbReference type="SAM" id="Phobius"/>
    </source>
</evidence>
<proteinExistence type="predicted"/>
<dbReference type="RefSeq" id="WP_338534867.1">
    <property type="nucleotide sequence ID" value="NZ_AP028654.1"/>
</dbReference>